<feature type="region of interest" description="Disordered" evidence="1">
    <location>
        <begin position="66"/>
        <end position="92"/>
    </location>
</feature>
<keyword evidence="3" id="KW-1185">Reference proteome</keyword>
<name>A0ABN9W5P8_9DINO</name>
<evidence type="ECO:0000256" key="1">
    <source>
        <dbReference type="SAM" id="MobiDB-lite"/>
    </source>
</evidence>
<accession>A0ABN9W5P8</accession>
<protein>
    <submittedName>
        <fullName evidence="2">Uncharacterized protein</fullName>
    </submittedName>
</protein>
<sequence length="747" mass="79614">MLLWSCSTRFRAPPALLSGGPRTLARIAAMPSGIAGAVFAAAAAMVPALAHASAALVPWEFVARPDSAQPSRGVPRQGAFKRSRGRRLQAEGSKPARHLYFADEGDQRFRYEYAGRCLAEQILNVDAELAVVGFACGVPRGKSEGVLQLRWRADAVPGDNGSVGRPKPRPRLQAGDAVTGGSGWRCGPRVDGGMLFEVLRVDKHATHADPVTSLVVRAASPFRFFHDVFIEFEWSGIGRRLHDYNYTHQLPKLLFNKDDDGAIIERSFDNGVFRCDDCFAELQPLLTFRLETNGAIPQALSLRVDGPLDISMSVGLAPEMQASVSDGWARIEEHLGPELIALALTAVVGTASGGSTAAYSPALLPLFAEVTDQLNIELLPVLGMESLSFAGGNLSMDDTISVQLSAKAADTYFEISWSRSDGLTSAAAFDYDLTADYPGDILTPNITAGARACLGLKLMALSADTPLAQPEVCPEMKIFAVKQDIEAVPVFPEDIETTSDSADTLLCFTFQSFSTDLDLDVGYDDPYAEACFLGKCVASTPDAWFQGDTVTWSDGPLCLEVRRTSVEQVPIYLGAHEDDLLYSEQYSEPFPISLAEACPSLWTAEVGCSLLESLPVKDGGTYATLRVTVAVTSLRRLSGAAAPCLGIAIGVSLGVGGSFGGFDYPSYFHTGAGDKVQPAGLLPSARPSAPRGVCRGLRRWRRCPEPGSHLGAGWGCGDPAPGPRQARGGARFEALGSAGFAVFRPPG</sequence>
<dbReference type="EMBL" id="CAUYUJ010018059">
    <property type="protein sequence ID" value="CAK0880348.1"/>
    <property type="molecule type" value="Genomic_DNA"/>
</dbReference>
<evidence type="ECO:0000313" key="2">
    <source>
        <dbReference type="EMBL" id="CAK0880348.1"/>
    </source>
</evidence>
<feature type="non-terminal residue" evidence="2">
    <location>
        <position position="747"/>
    </location>
</feature>
<reference evidence="2" key="1">
    <citation type="submission" date="2023-10" db="EMBL/GenBank/DDBJ databases">
        <authorList>
            <person name="Chen Y."/>
            <person name="Shah S."/>
            <person name="Dougan E. K."/>
            <person name="Thang M."/>
            <person name="Chan C."/>
        </authorList>
    </citation>
    <scope>NUCLEOTIDE SEQUENCE [LARGE SCALE GENOMIC DNA]</scope>
</reference>
<comment type="caution">
    <text evidence="2">The sequence shown here is derived from an EMBL/GenBank/DDBJ whole genome shotgun (WGS) entry which is preliminary data.</text>
</comment>
<proteinExistence type="predicted"/>
<organism evidence="2 3">
    <name type="scientific">Prorocentrum cordatum</name>
    <dbReference type="NCBI Taxonomy" id="2364126"/>
    <lineage>
        <taxon>Eukaryota</taxon>
        <taxon>Sar</taxon>
        <taxon>Alveolata</taxon>
        <taxon>Dinophyceae</taxon>
        <taxon>Prorocentrales</taxon>
        <taxon>Prorocentraceae</taxon>
        <taxon>Prorocentrum</taxon>
    </lineage>
</organism>
<evidence type="ECO:0000313" key="3">
    <source>
        <dbReference type="Proteomes" id="UP001189429"/>
    </source>
</evidence>
<feature type="region of interest" description="Disordered" evidence="1">
    <location>
        <begin position="157"/>
        <end position="180"/>
    </location>
</feature>
<dbReference type="Proteomes" id="UP001189429">
    <property type="component" value="Unassembled WGS sequence"/>
</dbReference>
<gene>
    <name evidence="2" type="ORF">PCOR1329_LOCUS63509</name>
</gene>